<feature type="transmembrane region" description="Helical" evidence="1">
    <location>
        <begin position="304"/>
        <end position="325"/>
    </location>
</feature>
<feature type="transmembrane region" description="Helical" evidence="1">
    <location>
        <begin position="143"/>
        <end position="165"/>
    </location>
</feature>
<feature type="transmembrane region" description="Helical" evidence="1">
    <location>
        <begin position="77"/>
        <end position="96"/>
    </location>
</feature>
<dbReference type="Gene3D" id="1.20.1250.20">
    <property type="entry name" value="MFS general substrate transporter like domains"/>
    <property type="match status" value="2"/>
</dbReference>
<dbReference type="Proteomes" id="UP000605970">
    <property type="component" value="Unassembled WGS sequence"/>
</dbReference>
<dbReference type="PANTHER" id="PTHR24002:SF4">
    <property type="entry name" value="MFS DOMAIN-CONTAINING PROTEIN"/>
    <property type="match status" value="1"/>
</dbReference>
<keyword evidence="1" id="KW-1133">Transmembrane helix</keyword>
<comment type="caution">
    <text evidence="2">The sequence shown here is derived from an EMBL/GenBank/DDBJ whole genome shotgun (WGS) entry which is preliminary data.</text>
</comment>
<dbReference type="OrthoDB" id="5779108at2759"/>
<evidence type="ECO:0000313" key="2">
    <source>
        <dbReference type="EMBL" id="KAF7636175.1"/>
    </source>
</evidence>
<accession>A0A8S9ZSK5</accession>
<keyword evidence="3" id="KW-1185">Reference proteome</keyword>
<feature type="transmembrane region" description="Helical" evidence="1">
    <location>
        <begin position="242"/>
        <end position="258"/>
    </location>
</feature>
<dbReference type="GO" id="GO:0005635">
    <property type="term" value="C:nuclear envelope"/>
    <property type="evidence" value="ECO:0007669"/>
    <property type="project" value="TreeGrafter"/>
</dbReference>
<gene>
    <name evidence="2" type="ORF">Mgra_00004433</name>
</gene>
<feature type="transmembrane region" description="Helical" evidence="1">
    <location>
        <begin position="48"/>
        <end position="70"/>
    </location>
</feature>
<protein>
    <recommendedName>
        <fullName evidence="4">MFS domain-containing protein</fullName>
    </recommendedName>
</protein>
<organism evidence="2 3">
    <name type="scientific">Meloidogyne graminicola</name>
    <dbReference type="NCBI Taxonomy" id="189291"/>
    <lineage>
        <taxon>Eukaryota</taxon>
        <taxon>Metazoa</taxon>
        <taxon>Ecdysozoa</taxon>
        <taxon>Nematoda</taxon>
        <taxon>Chromadorea</taxon>
        <taxon>Rhabditida</taxon>
        <taxon>Tylenchina</taxon>
        <taxon>Tylenchomorpha</taxon>
        <taxon>Tylenchoidea</taxon>
        <taxon>Meloidogynidae</taxon>
        <taxon>Meloidogyninae</taxon>
        <taxon>Meloidogyne</taxon>
    </lineage>
</organism>
<dbReference type="InterPro" id="IPR036259">
    <property type="entry name" value="MFS_trans_sf"/>
</dbReference>
<evidence type="ECO:0008006" key="4">
    <source>
        <dbReference type="Google" id="ProtNLM"/>
    </source>
</evidence>
<keyword evidence="1" id="KW-0812">Transmembrane</keyword>
<dbReference type="EMBL" id="JABEBT010000033">
    <property type="protein sequence ID" value="KAF7636175.1"/>
    <property type="molecule type" value="Genomic_DNA"/>
</dbReference>
<sequence length="349" mass="39154">MLKSKKENKLKWTVLIVCCLSSIFEQWTRTMFPFSLWGLKPRPEFSVALMINAINGIATLIGTFFVANIIDTLGTRTTAIISVIVVSIFQLGYSWITNYYFFGIFQLLMLFNHMPTVVDATIAQLANEIADVKQKARLMSQTAIPTSIAFAIGPLIAVQLISGTWNSYDQAIRLHLTGQMLTSPFKMAILALLLGSASLISNFVLLPILQRKITTKRIVQLSLVIMTICYFYLTRVTDYEEIIIGMPFQVFLKFYYIFINKYKILGSVPASHAGKSAALNRIAQISATALAPLITGAYTDQDEAYLLCWVNIGICVITFILIELYGNFMGKCTTNLPWCMSQASMDRFE</sequence>
<evidence type="ECO:0000313" key="3">
    <source>
        <dbReference type="Proteomes" id="UP000605970"/>
    </source>
</evidence>
<keyword evidence="1" id="KW-0472">Membrane</keyword>
<name>A0A8S9ZSK5_9BILA</name>
<reference evidence="2" key="1">
    <citation type="journal article" date="2020" name="Ecol. Evol.">
        <title>Genome structure and content of the rice root-knot nematode (Meloidogyne graminicola).</title>
        <authorList>
            <person name="Phan N.T."/>
            <person name="Danchin E.G.J."/>
            <person name="Klopp C."/>
            <person name="Perfus-Barbeoch L."/>
            <person name="Kozlowski D.K."/>
            <person name="Koutsovoulos G.D."/>
            <person name="Lopez-Roques C."/>
            <person name="Bouchez O."/>
            <person name="Zahm M."/>
            <person name="Besnard G."/>
            <person name="Bellafiore S."/>
        </authorList>
    </citation>
    <scope>NUCLEOTIDE SEQUENCE</scope>
    <source>
        <strain evidence="2">VN-18</strain>
    </source>
</reference>
<feature type="transmembrane region" description="Helical" evidence="1">
    <location>
        <begin position="185"/>
        <end position="206"/>
    </location>
</feature>
<proteinExistence type="predicted"/>
<dbReference type="PANTHER" id="PTHR24002">
    <property type="entry name" value="SOLUTE CARRIER FAMILY 22 MEMBER 18"/>
    <property type="match status" value="1"/>
</dbReference>
<feature type="transmembrane region" description="Helical" evidence="1">
    <location>
        <begin position="218"/>
        <end position="236"/>
    </location>
</feature>
<evidence type="ECO:0000256" key="1">
    <source>
        <dbReference type="SAM" id="Phobius"/>
    </source>
</evidence>
<dbReference type="AlphaFoldDB" id="A0A8S9ZSK5"/>
<dbReference type="SUPFAM" id="SSF103473">
    <property type="entry name" value="MFS general substrate transporter"/>
    <property type="match status" value="1"/>
</dbReference>